<evidence type="ECO:0000259" key="1">
    <source>
        <dbReference type="Pfam" id="PF23343"/>
    </source>
</evidence>
<accession>A0AAU8ATY9</accession>
<dbReference type="InterPro" id="IPR056906">
    <property type="entry name" value="ORF2/G2P_dom"/>
</dbReference>
<dbReference type="Pfam" id="PF23343">
    <property type="entry name" value="REP_ORF2-G2P"/>
    <property type="match status" value="1"/>
</dbReference>
<proteinExistence type="predicted"/>
<organism evidence="2">
    <name type="scientific">Dulem virus 260</name>
    <dbReference type="NCBI Taxonomy" id="3145737"/>
    <lineage>
        <taxon>Viruses</taxon>
        <taxon>Monodnaviria</taxon>
        <taxon>Sangervirae</taxon>
        <taxon>Phixviricota</taxon>
        <taxon>Malgrandaviricetes</taxon>
        <taxon>Petitvirales</taxon>
        <taxon>Microviridae</taxon>
        <taxon>Microvirus</taxon>
    </lineage>
</organism>
<evidence type="ECO:0000313" key="2">
    <source>
        <dbReference type="EMBL" id="XCD03160.1"/>
    </source>
</evidence>
<feature type="domain" description="Replication-associated protein ORF2/G2P" evidence="1">
    <location>
        <begin position="60"/>
        <end position="207"/>
    </location>
</feature>
<dbReference type="EMBL" id="PP511321">
    <property type="protein sequence ID" value="XCD03160.1"/>
    <property type="molecule type" value="Genomic_DNA"/>
</dbReference>
<protein>
    <submittedName>
        <fullName evidence="2">Replication initiator protein</fullName>
    </submittedName>
</protein>
<name>A0AAU8ATY9_9VIRU</name>
<reference evidence="2" key="1">
    <citation type="submission" date="2024-03" db="EMBL/GenBank/DDBJ databases">
        <title>Diverse circular DNA viruses in blood, oral, and fecal samples of captive lemurs.</title>
        <authorList>
            <person name="Paietta E.N."/>
            <person name="Kraberger S."/>
            <person name="Lund M.C."/>
            <person name="Custer J.M."/>
            <person name="Vargas K.M."/>
            <person name="Ehmke E.E."/>
            <person name="Yoder A.D."/>
            <person name="Varsani A."/>
        </authorList>
    </citation>
    <scope>NUCLEOTIDE SEQUENCE</scope>
    <source>
        <strain evidence="2">Duke_17_1569</strain>
    </source>
</reference>
<sequence>MCLSPIYVKNPSAYASGLSYYGSECNCGKCDACLYEIKRDWHTRFAFEIKDIRSKGGEIVFLTFTFNKQHLPHFPADIKELCDDNGQPLPCFDNEEVQRFKEVLRARFNRAYPDDYYRFFIASEFGKTTRRPHLHGLFFLSAGVDPDTFALMARDAWNDYENNNARGFMFPQWDGTKWIDSYGNESRIKIQSDIAATNYVQKYVLKDMSFYGLDAVDKYLHTEDGRINKAHKNRIKNCLPKHWQSVQLGYSMFDALDTDAKKIEALEKGIVNPTTFKVVPLPTFAVNRLIYKNVKSERLSTTLKTRKRNGDYYPNLYDRYLSEFGKKYMEKCFNERISKYKGKVLDFLNNYGANHGLVSASGVDVDGLTHAVACSGLSVEDIAYRTAMYHVALSKFGNEMLSDVLSLRSIDDLFSTSVIYPYYQYNRDLGVRIKDFKVRVYRAGEELPLQYTQDDDDVPYIVSHDYSVVEYIGDGAKESTRYCGDLFTFESYIDKCFGTYSRYVSSLISDNYKATEEIKERMRVVLGKFKFDTKLC</sequence>